<proteinExistence type="predicted"/>
<sequence>MKRIVVALVLGLTVPGLVVGAAPSARADSSYLEDNVSKADRDRLERFEAARTAGLAEARAGGAPADLSVLDQVLAGKPQSLREGDIRGKYRCRTIKLGGQPPLTIYGWFDCVLGEDDLGYRLDKTTGSQRFSGHFIDDTDTSMIFWGANYVQGEKPRRYGADADQNSVGRLVKLGPKRLRLELPWPKFESKFDIIELVKP</sequence>
<name>A0AAU7XF07_9HYPH</name>
<dbReference type="KEGG" id="mflg:ABS361_03885"/>
<dbReference type="RefSeq" id="WP_407050528.1">
    <property type="nucleotide sequence ID" value="NZ_CP158568.1"/>
</dbReference>
<accession>A0AAU7XF07</accession>
<dbReference type="AlphaFoldDB" id="A0AAU7XF07"/>
<organism evidence="2">
    <name type="scientific">Methyloraptor flagellatus</name>
    <dbReference type="NCBI Taxonomy" id="3162530"/>
    <lineage>
        <taxon>Bacteria</taxon>
        <taxon>Pseudomonadati</taxon>
        <taxon>Pseudomonadota</taxon>
        <taxon>Alphaproteobacteria</taxon>
        <taxon>Hyphomicrobiales</taxon>
        <taxon>Ancalomicrobiaceae</taxon>
        <taxon>Methyloraptor</taxon>
    </lineage>
</organism>
<dbReference type="InterPro" id="IPR032609">
    <property type="entry name" value="DUF4893"/>
</dbReference>
<keyword evidence="1" id="KW-0732">Signal</keyword>
<evidence type="ECO:0000313" key="2">
    <source>
        <dbReference type="EMBL" id="XBY45435.1"/>
    </source>
</evidence>
<dbReference type="Pfam" id="PF16233">
    <property type="entry name" value="DUF4893"/>
    <property type="match status" value="1"/>
</dbReference>
<evidence type="ECO:0000256" key="1">
    <source>
        <dbReference type="SAM" id="SignalP"/>
    </source>
</evidence>
<feature type="signal peptide" evidence="1">
    <location>
        <begin position="1"/>
        <end position="27"/>
    </location>
</feature>
<reference evidence="2" key="1">
    <citation type="submission" date="2024-06" db="EMBL/GenBank/DDBJ databases">
        <title>Methylostella associata gen. nov., sp. nov., a novel Ancalomicrobiaceae-affiliated facultatively methylotrophic bacteria that feed on methanotrophs of the genus Methylococcus.</title>
        <authorList>
            <person name="Saltykova V."/>
            <person name="Danilova O.V."/>
            <person name="Oshkin I.Y."/>
            <person name="Belova S.E."/>
            <person name="Pimenov N.V."/>
            <person name="Dedysh S.N."/>
        </authorList>
    </citation>
    <scope>NUCLEOTIDE SEQUENCE</scope>
    <source>
        <strain evidence="2">S20</strain>
    </source>
</reference>
<protein>
    <submittedName>
        <fullName evidence="2">DUF4893 domain-containing protein</fullName>
    </submittedName>
</protein>
<gene>
    <name evidence="2" type="ORF">ABS361_03885</name>
</gene>
<dbReference type="EMBL" id="CP158568">
    <property type="protein sequence ID" value="XBY45435.1"/>
    <property type="molecule type" value="Genomic_DNA"/>
</dbReference>
<feature type="chain" id="PRO_5043862817" evidence="1">
    <location>
        <begin position="28"/>
        <end position="200"/>
    </location>
</feature>